<comment type="caution">
    <text evidence="2">The sequence shown here is derived from an EMBL/GenBank/DDBJ whole genome shotgun (WGS) entry which is preliminary data.</text>
</comment>
<sequence>METVVFTFIGIFFIKLIYEKISLEKARKKIKIVIHVNGIRGKSTVSRLIDAGLRDGEKRVFTKVTGTEPKYIDIDNQEKNIKRIGKANIREQIKTIKKAAKCQADILVLECMAVKPELQKISEEKIVKADIGVITNVRYDHLDEMGESLEKITNSLCNMMPKNGILVTGEEKNLGIIKEKAELKVTKVLFMDELKDEYKEIDFIENVAVALKVCECLGVDREVALKRMKKYKKDSGVLKEIKFLNSQGKKISFINLLAANDPDSSEKIIKNFESEELWTRKKYLMVNNRRDRLSRLEQFVNFVEKHEKKFEKIFISGESINIFYKKLNKNMNKVEVLKNIEQFDILAEDSVIFAVGNICGKGKELLKEIESRGIDE</sequence>
<dbReference type="InterPro" id="IPR013221">
    <property type="entry name" value="Mur_ligase_cen"/>
</dbReference>
<dbReference type="InterPro" id="IPR050061">
    <property type="entry name" value="MurCDEF_pg_biosynth"/>
</dbReference>
<dbReference type="HOGENOM" id="CLU_041144_0_0_0"/>
<proteinExistence type="predicted"/>
<dbReference type="GO" id="GO:0005524">
    <property type="term" value="F:ATP binding"/>
    <property type="evidence" value="ECO:0007669"/>
    <property type="project" value="InterPro"/>
</dbReference>
<dbReference type="Proteomes" id="UP000017081">
    <property type="component" value="Unassembled WGS sequence"/>
</dbReference>
<dbReference type="InterPro" id="IPR008337">
    <property type="entry name" value="Capsule_biosynth_CapB"/>
</dbReference>
<dbReference type="AlphaFoldDB" id="U7VBD9"/>
<evidence type="ECO:0000313" key="2">
    <source>
        <dbReference type="EMBL" id="ERT69032.1"/>
    </source>
</evidence>
<feature type="domain" description="Mur ligase central" evidence="1">
    <location>
        <begin position="38"/>
        <end position="195"/>
    </location>
</feature>
<dbReference type="PANTHER" id="PTHR43445:SF1">
    <property type="entry name" value="PGA SYNTHASE CAPB"/>
    <property type="match status" value="1"/>
</dbReference>
<evidence type="ECO:0000259" key="1">
    <source>
        <dbReference type="Pfam" id="PF08245"/>
    </source>
</evidence>
<name>U7VBD9_9FUSO</name>
<dbReference type="Gene3D" id="3.40.1190.10">
    <property type="entry name" value="Mur-like, catalytic domain"/>
    <property type="match status" value="1"/>
</dbReference>
<organism evidence="2 3">
    <name type="scientific">Cetobacterium somerae ATCC BAA-474</name>
    <dbReference type="NCBI Taxonomy" id="1319815"/>
    <lineage>
        <taxon>Bacteria</taxon>
        <taxon>Fusobacteriati</taxon>
        <taxon>Fusobacteriota</taxon>
        <taxon>Fusobacteriia</taxon>
        <taxon>Fusobacteriales</taxon>
        <taxon>Fusobacteriaceae</taxon>
        <taxon>Cetobacterium</taxon>
    </lineage>
</organism>
<keyword evidence="3" id="KW-1185">Reference proteome</keyword>
<gene>
    <name evidence="2" type="ORF">HMPREF0202_00998</name>
</gene>
<dbReference type="PRINTS" id="PR01758">
    <property type="entry name" value="CAPSULEPROTB"/>
</dbReference>
<dbReference type="GO" id="GO:0045227">
    <property type="term" value="P:capsule polysaccharide biosynthetic process"/>
    <property type="evidence" value="ECO:0007669"/>
    <property type="project" value="InterPro"/>
</dbReference>
<dbReference type="Pfam" id="PF08245">
    <property type="entry name" value="Mur_ligase_M"/>
    <property type="match status" value="1"/>
</dbReference>
<accession>U7VBD9</accession>
<dbReference type="PANTHER" id="PTHR43445">
    <property type="entry name" value="UDP-N-ACETYLMURAMATE--L-ALANINE LIGASE-RELATED"/>
    <property type="match status" value="1"/>
</dbReference>
<dbReference type="STRING" id="1319815.HMPREF0202_00998"/>
<dbReference type="PATRIC" id="fig|1319815.3.peg.955"/>
<dbReference type="GO" id="GO:0016881">
    <property type="term" value="F:acid-amino acid ligase activity"/>
    <property type="evidence" value="ECO:0007669"/>
    <property type="project" value="InterPro"/>
</dbReference>
<protein>
    <recommendedName>
        <fullName evidence="1">Mur ligase central domain-containing protein</fullName>
    </recommendedName>
</protein>
<dbReference type="GO" id="GO:0016020">
    <property type="term" value="C:membrane"/>
    <property type="evidence" value="ECO:0007669"/>
    <property type="project" value="InterPro"/>
</dbReference>
<dbReference type="SUPFAM" id="SSF53623">
    <property type="entry name" value="MurD-like peptide ligases, catalytic domain"/>
    <property type="match status" value="1"/>
</dbReference>
<evidence type="ECO:0000313" key="3">
    <source>
        <dbReference type="Proteomes" id="UP000017081"/>
    </source>
</evidence>
<dbReference type="RefSeq" id="WP_023050539.1">
    <property type="nucleotide sequence ID" value="NZ_CP173062.2"/>
</dbReference>
<reference evidence="2 3" key="1">
    <citation type="submission" date="2013-08" db="EMBL/GenBank/DDBJ databases">
        <authorList>
            <person name="Weinstock G."/>
            <person name="Sodergren E."/>
            <person name="Wylie T."/>
            <person name="Fulton L."/>
            <person name="Fulton R."/>
            <person name="Fronick C."/>
            <person name="O'Laughlin M."/>
            <person name="Godfrey J."/>
            <person name="Miner T."/>
            <person name="Herter B."/>
            <person name="Appelbaum E."/>
            <person name="Cordes M."/>
            <person name="Lek S."/>
            <person name="Wollam A."/>
            <person name="Pepin K.H."/>
            <person name="Palsikar V.B."/>
            <person name="Mitreva M."/>
            <person name="Wilson R.K."/>
        </authorList>
    </citation>
    <scope>NUCLEOTIDE SEQUENCE [LARGE SCALE GENOMIC DNA]</scope>
    <source>
        <strain evidence="2 3">ATCC BAA-474</strain>
    </source>
</reference>
<dbReference type="NCBIfam" id="TIGR04012">
    <property type="entry name" value="poly_gGlu_PgsB"/>
    <property type="match status" value="1"/>
</dbReference>
<dbReference type="EMBL" id="AXZF01000038">
    <property type="protein sequence ID" value="ERT69032.1"/>
    <property type="molecule type" value="Genomic_DNA"/>
</dbReference>
<dbReference type="eggNOG" id="COG0285">
    <property type="taxonomic scope" value="Bacteria"/>
</dbReference>
<dbReference type="InterPro" id="IPR036565">
    <property type="entry name" value="Mur-like_cat_sf"/>
</dbReference>